<dbReference type="InterPro" id="IPR007345">
    <property type="entry name" value="Polysacch_pyruvyl_Trfase"/>
</dbReference>
<dbReference type="RefSeq" id="WP_185759187.1">
    <property type="nucleotide sequence ID" value="NZ_BAAAKA010000017.1"/>
</dbReference>
<keyword evidence="3" id="KW-1185">Reference proteome</keyword>
<protein>
    <submittedName>
        <fullName evidence="2">Polysaccharide pyruvyl transferase</fullName>
    </submittedName>
</protein>
<reference evidence="2 3" key="1">
    <citation type="submission" date="2019-06" db="EMBL/GenBank/DDBJ databases">
        <title>Sequencing the genomes of 1000 actinobacteria strains.</title>
        <authorList>
            <person name="Klenk H.-P."/>
        </authorList>
    </citation>
    <scope>NUCLEOTIDE SEQUENCE [LARGE SCALE GENOMIC DNA]</scope>
    <source>
        <strain evidence="2 3">DSM 17305</strain>
    </source>
</reference>
<dbReference type="Proteomes" id="UP000316298">
    <property type="component" value="Unassembled WGS sequence"/>
</dbReference>
<organism evidence="2 3">
    <name type="scientific">Kribbella jejuensis</name>
    <dbReference type="NCBI Taxonomy" id="236068"/>
    <lineage>
        <taxon>Bacteria</taxon>
        <taxon>Bacillati</taxon>
        <taxon>Actinomycetota</taxon>
        <taxon>Actinomycetes</taxon>
        <taxon>Propionibacteriales</taxon>
        <taxon>Kribbellaceae</taxon>
        <taxon>Kribbella</taxon>
    </lineage>
</organism>
<dbReference type="Pfam" id="PF04230">
    <property type="entry name" value="PS_pyruv_trans"/>
    <property type="match status" value="1"/>
</dbReference>
<keyword evidence="2" id="KW-0808">Transferase</keyword>
<proteinExistence type="predicted"/>
<comment type="caution">
    <text evidence="2">The sequence shown here is derived from an EMBL/GenBank/DDBJ whole genome shotgun (WGS) entry which is preliminary data.</text>
</comment>
<evidence type="ECO:0000259" key="1">
    <source>
        <dbReference type="Pfam" id="PF04230"/>
    </source>
</evidence>
<gene>
    <name evidence="2" type="ORF">FB475_2164</name>
</gene>
<evidence type="ECO:0000313" key="2">
    <source>
        <dbReference type="EMBL" id="TQJ18033.1"/>
    </source>
</evidence>
<dbReference type="GO" id="GO:0016740">
    <property type="term" value="F:transferase activity"/>
    <property type="evidence" value="ECO:0007669"/>
    <property type="project" value="UniProtKB-KW"/>
</dbReference>
<accession>A0A542ERQ5</accession>
<feature type="domain" description="Polysaccharide pyruvyl transferase" evidence="1">
    <location>
        <begin position="133"/>
        <end position="190"/>
    </location>
</feature>
<dbReference type="EMBL" id="VFMM01000001">
    <property type="protein sequence ID" value="TQJ18033.1"/>
    <property type="molecule type" value="Genomic_DNA"/>
</dbReference>
<dbReference type="AlphaFoldDB" id="A0A542ERQ5"/>
<sequence>MYWWRPDPPYRGNFGDELGPYLVGALFGLRVEWAEPDACEIATVGTVIEMMLSSKGENRPALWGSGLFLTATDTISAGEFQIAALRGRLTRERIADLDSDVALGDPGLLAYVLVEPLPRKQHELGIVPHFLDAELPLVAQLRGRPGVTIVDVTKPAPEVVRDIARCHYVLSSSLHGLVVADSIGTPNAYVPLSNDPRIGGSKKFLDYYSVFTDPARQVILPLSEVMSRDTASITSEIERRYRVPADLKAIADRLVKAFPG</sequence>
<name>A0A542ERQ5_9ACTN</name>
<evidence type="ECO:0000313" key="3">
    <source>
        <dbReference type="Proteomes" id="UP000316298"/>
    </source>
</evidence>